<gene>
    <name evidence="5" type="ORF">IAD28_02425</name>
</gene>
<reference evidence="5" key="1">
    <citation type="submission" date="2020-10" db="EMBL/GenBank/DDBJ databases">
        <authorList>
            <person name="Gilroy R."/>
        </authorList>
    </citation>
    <scope>NUCLEOTIDE SEQUENCE</scope>
    <source>
        <strain evidence="5">1370</strain>
    </source>
</reference>
<dbReference type="InterPro" id="IPR003313">
    <property type="entry name" value="AraC-bd"/>
</dbReference>
<protein>
    <submittedName>
        <fullName evidence="5">AraC family transcriptional regulator</fullName>
    </submittedName>
</protein>
<dbReference type="Pfam" id="PF12833">
    <property type="entry name" value="HTH_18"/>
    <property type="match status" value="1"/>
</dbReference>
<comment type="caution">
    <text evidence="5">The sequence shown here is derived from an EMBL/GenBank/DDBJ whole genome shotgun (WGS) entry which is preliminary data.</text>
</comment>
<organism evidence="5 6">
    <name type="scientific">Candidatus Faeciplasma avium</name>
    <dbReference type="NCBI Taxonomy" id="2840798"/>
    <lineage>
        <taxon>Bacteria</taxon>
        <taxon>Bacillati</taxon>
        <taxon>Bacillota</taxon>
        <taxon>Clostridia</taxon>
        <taxon>Eubacteriales</taxon>
        <taxon>Oscillospiraceae</taxon>
        <taxon>Oscillospiraceae incertae sedis</taxon>
        <taxon>Candidatus Faeciplasma</taxon>
    </lineage>
</organism>
<keyword evidence="3" id="KW-0804">Transcription</keyword>
<dbReference type="SUPFAM" id="SSF46689">
    <property type="entry name" value="Homeodomain-like"/>
    <property type="match status" value="2"/>
</dbReference>
<evidence type="ECO:0000256" key="3">
    <source>
        <dbReference type="ARBA" id="ARBA00023163"/>
    </source>
</evidence>
<proteinExistence type="predicted"/>
<name>A0A9D1NR16_9FIRM</name>
<reference evidence="5" key="2">
    <citation type="journal article" date="2021" name="PeerJ">
        <title>Extensive microbial diversity within the chicken gut microbiome revealed by metagenomics and culture.</title>
        <authorList>
            <person name="Gilroy R."/>
            <person name="Ravi A."/>
            <person name="Getino M."/>
            <person name="Pursley I."/>
            <person name="Horton D.L."/>
            <person name="Alikhan N.F."/>
            <person name="Baker D."/>
            <person name="Gharbi K."/>
            <person name="Hall N."/>
            <person name="Watson M."/>
            <person name="Adriaenssens E.M."/>
            <person name="Foster-Nyarko E."/>
            <person name="Jarju S."/>
            <person name="Secka A."/>
            <person name="Antonio M."/>
            <person name="Oren A."/>
            <person name="Chaudhuri R.R."/>
            <person name="La Ragione R."/>
            <person name="Hildebrand F."/>
            <person name="Pallen M.J."/>
        </authorList>
    </citation>
    <scope>NUCLEOTIDE SEQUENCE</scope>
    <source>
        <strain evidence="5">1370</strain>
    </source>
</reference>
<dbReference type="InterPro" id="IPR009057">
    <property type="entry name" value="Homeodomain-like_sf"/>
</dbReference>
<keyword evidence="1" id="KW-0805">Transcription regulation</keyword>
<dbReference type="SMART" id="SM00342">
    <property type="entry name" value="HTH_ARAC"/>
    <property type="match status" value="1"/>
</dbReference>
<dbReference type="PANTHER" id="PTHR43280">
    <property type="entry name" value="ARAC-FAMILY TRANSCRIPTIONAL REGULATOR"/>
    <property type="match status" value="1"/>
</dbReference>
<dbReference type="InterPro" id="IPR020449">
    <property type="entry name" value="Tscrpt_reg_AraC-type_HTH"/>
</dbReference>
<accession>A0A9D1NR16</accession>
<dbReference type="PANTHER" id="PTHR43280:SF28">
    <property type="entry name" value="HTH-TYPE TRANSCRIPTIONAL ACTIVATOR RHAS"/>
    <property type="match status" value="1"/>
</dbReference>
<dbReference type="Gene3D" id="1.10.10.60">
    <property type="entry name" value="Homeodomain-like"/>
    <property type="match status" value="2"/>
</dbReference>
<evidence type="ECO:0000313" key="6">
    <source>
        <dbReference type="Proteomes" id="UP000823960"/>
    </source>
</evidence>
<dbReference type="GO" id="GO:0043565">
    <property type="term" value="F:sequence-specific DNA binding"/>
    <property type="evidence" value="ECO:0007669"/>
    <property type="project" value="InterPro"/>
</dbReference>
<dbReference type="PRINTS" id="PR00032">
    <property type="entry name" value="HTHARAC"/>
</dbReference>
<dbReference type="SUPFAM" id="SSF51215">
    <property type="entry name" value="Regulatory protein AraC"/>
    <property type="match status" value="1"/>
</dbReference>
<dbReference type="Pfam" id="PF02311">
    <property type="entry name" value="AraC_binding"/>
    <property type="match status" value="1"/>
</dbReference>
<dbReference type="Proteomes" id="UP000823960">
    <property type="component" value="Unassembled WGS sequence"/>
</dbReference>
<evidence type="ECO:0000259" key="4">
    <source>
        <dbReference type="PROSITE" id="PS01124"/>
    </source>
</evidence>
<dbReference type="PROSITE" id="PS01124">
    <property type="entry name" value="HTH_ARAC_FAMILY_2"/>
    <property type="match status" value="1"/>
</dbReference>
<feature type="domain" description="HTH araC/xylS-type" evidence="4">
    <location>
        <begin position="173"/>
        <end position="271"/>
    </location>
</feature>
<evidence type="ECO:0000256" key="2">
    <source>
        <dbReference type="ARBA" id="ARBA00023125"/>
    </source>
</evidence>
<dbReference type="InterPro" id="IPR018060">
    <property type="entry name" value="HTH_AraC"/>
</dbReference>
<dbReference type="AlphaFoldDB" id="A0A9D1NR16"/>
<dbReference type="GO" id="GO:0003700">
    <property type="term" value="F:DNA-binding transcription factor activity"/>
    <property type="evidence" value="ECO:0007669"/>
    <property type="project" value="InterPro"/>
</dbReference>
<sequence>MQEFYFALLGDEVKLPLYITGVGTTDPERHCSRPTGHVYNHVIYTARGEGVLTIDGVEHKIPKGSGFFIPAYYPHDYGCQDGGSWETHWITFSGSCSEPILKSLGLDRPLVFKSCDMMNLEKLWERMLKTIHSPNIHSGYSNSSNLYSFLVELNRLISCPASPRENHRMEQLKVIIDYFDKNYSQDISLNDLSRIVNLSPQYICRIFRECMNMRPFEHLAKKRLYEAKNLLLDTSLSISDISKAVGYNDCSYFCSVFKRQENVSPAEYRLLYAERQLIREEREAAKKSQEDKGDS</sequence>
<dbReference type="InterPro" id="IPR037923">
    <property type="entry name" value="HTH-like"/>
</dbReference>
<evidence type="ECO:0000313" key="5">
    <source>
        <dbReference type="EMBL" id="HIV10535.1"/>
    </source>
</evidence>
<dbReference type="Gene3D" id="2.60.120.280">
    <property type="entry name" value="Regulatory protein AraC"/>
    <property type="match status" value="1"/>
</dbReference>
<dbReference type="EMBL" id="DVOL01000032">
    <property type="protein sequence ID" value="HIV10535.1"/>
    <property type="molecule type" value="Genomic_DNA"/>
</dbReference>
<keyword evidence="2" id="KW-0238">DNA-binding</keyword>
<evidence type="ECO:0000256" key="1">
    <source>
        <dbReference type="ARBA" id="ARBA00023015"/>
    </source>
</evidence>